<dbReference type="FunFam" id="1.10.287.70:FF:000172">
    <property type="entry name" value="Glutamate receptor"/>
    <property type="match status" value="1"/>
</dbReference>
<sequence length="841" mass="94552">MAKVLRICFCRLSFILGLLLLSSSLGSEALTSKSILNCQTNPKPNDKTTRIGVVFDSGSQLGKQQLVAMKMGLSHFHLSSSCLKLELLLHDSHQNLTSPPSSALDLITKGGVKAVVGSVRMQDLIVISNNNFPVPIPIVSTSAEQLEQLKIPSLIQMANHITITHRIQCIASILTHFQWRKVTIFYDISNTDHSPIYSAVSANRLFDSLRLADVEVEHRLALSSSSNQEILIEQELKKLMNSQRNRVFVVTQLEVELAVLVLEQAKKLNMVGNGYVWIVSNDVFDAIDSLDSSFWYKMEGVIGFRTYFDDTKNSFKSFETKFKKMYRLEYPQEEEPTRASISVVRAYDAARAITRAMGENLSWSEVLEKIGESNFEGLSGMVRFKNGMLISQSPNFKISKVVGQSFKEVGFWTPKLGFVERFVEVNKTTTKLKPKFGNLGNVAVGDLPRLTTSSENCDGEKRLRFAVPEEGACQEIVKVSKHLEGYYVTGFSINVFRAVMSNINISHPLSYDLLPFKGKYEDMLEAVRNKTYDGAVGEIGILPNRFDIVDFTVSYLETEIVMVVKEKRSRWKQLWAFTDAFEVSMWLLIPTMHLFISFAVWLIERQNSEELKGFGNMLWFSVSIIFYMHREPVKNGLARLVLGPWLFGILVVTASFTSSLTSMMTVSWYRPSVLDVVKLKEINAVVGCNARSFICDYLKKTLKFEPSKIKRIDSLNNYPKAFEDNTIKAAFFISPHADVFLAKNCRGYTKGVSSYKLSGVGFAFAKGSPLAAKVSASIVELTETKEMPQFDPNYLVSFNCPTAKEPGPFMGLFLICGSIALLVLIYMGLQFVRTKLTQRPI</sequence>
<gene>
    <name evidence="15" type="primary">LOC111491966</name>
</gene>
<dbReference type="InterPro" id="IPR001828">
    <property type="entry name" value="ANF_lig-bd_rcpt"/>
</dbReference>
<dbReference type="Pfam" id="PF01094">
    <property type="entry name" value="ANF_receptor"/>
    <property type="match status" value="1"/>
</dbReference>
<dbReference type="Pfam" id="PF00060">
    <property type="entry name" value="Lig_chan"/>
    <property type="match status" value="1"/>
</dbReference>
<proteinExistence type="predicted"/>
<dbReference type="InterPro" id="IPR001638">
    <property type="entry name" value="Solute-binding_3/MltF_N"/>
</dbReference>
<dbReference type="InterPro" id="IPR015683">
    <property type="entry name" value="Ionotropic_Glu_rcpt"/>
</dbReference>
<keyword evidence="5" id="KW-0406">Ion transport</keyword>
<dbReference type="KEGG" id="cmax:111491966"/>
<dbReference type="PANTHER" id="PTHR18966">
    <property type="entry name" value="IONOTROPIC GLUTAMATE RECEPTOR"/>
    <property type="match status" value="1"/>
</dbReference>
<evidence type="ECO:0000256" key="6">
    <source>
        <dbReference type="ARBA" id="ARBA00023136"/>
    </source>
</evidence>
<evidence type="ECO:0000256" key="12">
    <source>
        <dbReference type="SAM" id="SignalP"/>
    </source>
</evidence>
<evidence type="ECO:0000313" key="14">
    <source>
        <dbReference type="Proteomes" id="UP000504608"/>
    </source>
</evidence>
<feature type="chain" id="PRO_5027096886" evidence="12">
    <location>
        <begin position="30"/>
        <end position="841"/>
    </location>
</feature>
<keyword evidence="2" id="KW-0813">Transport</keyword>
<dbReference type="SUPFAM" id="SSF53850">
    <property type="entry name" value="Periplasmic binding protein-like II"/>
    <property type="match status" value="1"/>
</dbReference>
<evidence type="ECO:0000259" key="13">
    <source>
        <dbReference type="SMART" id="SM00079"/>
    </source>
</evidence>
<dbReference type="InterPro" id="IPR001320">
    <property type="entry name" value="Iontro_rcpt_C"/>
</dbReference>
<evidence type="ECO:0000256" key="8">
    <source>
        <dbReference type="ARBA" id="ARBA00023180"/>
    </source>
</evidence>
<keyword evidence="8" id="KW-0325">Glycoprotein</keyword>
<keyword evidence="14" id="KW-1185">Reference proteome</keyword>
<dbReference type="Pfam" id="PF00497">
    <property type="entry name" value="SBP_bac_3"/>
    <property type="match status" value="1"/>
</dbReference>
<dbReference type="GO" id="GO:0016020">
    <property type="term" value="C:membrane"/>
    <property type="evidence" value="ECO:0007669"/>
    <property type="project" value="UniProtKB-SubCell"/>
</dbReference>
<evidence type="ECO:0000256" key="7">
    <source>
        <dbReference type="ARBA" id="ARBA00023170"/>
    </source>
</evidence>
<evidence type="ECO:0000313" key="15">
    <source>
        <dbReference type="RefSeq" id="XP_022996842.1"/>
    </source>
</evidence>
<protein>
    <submittedName>
        <fullName evidence="15">Glutamate receptor 2.5-like</fullName>
    </submittedName>
</protein>
<organism evidence="14 15">
    <name type="scientific">Cucurbita maxima</name>
    <name type="common">Pumpkin</name>
    <name type="synonym">Winter squash</name>
    <dbReference type="NCBI Taxonomy" id="3661"/>
    <lineage>
        <taxon>Eukaryota</taxon>
        <taxon>Viridiplantae</taxon>
        <taxon>Streptophyta</taxon>
        <taxon>Embryophyta</taxon>
        <taxon>Tracheophyta</taxon>
        <taxon>Spermatophyta</taxon>
        <taxon>Magnoliopsida</taxon>
        <taxon>eudicotyledons</taxon>
        <taxon>Gunneridae</taxon>
        <taxon>Pentapetalae</taxon>
        <taxon>rosids</taxon>
        <taxon>fabids</taxon>
        <taxon>Cucurbitales</taxon>
        <taxon>Cucurbitaceae</taxon>
        <taxon>Cucurbiteae</taxon>
        <taxon>Cucurbita</taxon>
    </lineage>
</organism>
<comment type="subcellular location">
    <subcellularLocation>
        <location evidence="1">Membrane</location>
        <topology evidence="1">Multi-pass membrane protein</topology>
    </subcellularLocation>
</comment>
<feature type="domain" description="Ionotropic glutamate receptor C-terminal" evidence="13">
    <location>
        <begin position="476"/>
        <end position="797"/>
    </location>
</feature>
<evidence type="ECO:0000256" key="5">
    <source>
        <dbReference type="ARBA" id="ARBA00023065"/>
    </source>
</evidence>
<keyword evidence="9" id="KW-1071">Ligand-gated ion channel</keyword>
<dbReference type="Proteomes" id="UP000504608">
    <property type="component" value="Unplaced"/>
</dbReference>
<evidence type="ECO:0000256" key="10">
    <source>
        <dbReference type="ARBA" id="ARBA00023303"/>
    </source>
</evidence>
<evidence type="ECO:0000256" key="9">
    <source>
        <dbReference type="ARBA" id="ARBA00023286"/>
    </source>
</evidence>
<keyword evidence="12" id="KW-0732">Signal</keyword>
<keyword evidence="7" id="KW-0675">Receptor</keyword>
<keyword evidence="3 11" id="KW-0812">Transmembrane</keyword>
<dbReference type="OrthoDB" id="5984008at2759"/>
<name>A0A6J1K353_CUCMA</name>
<evidence type="ECO:0000256" key="11">
    <source>
        <dbReference type="SAM" id="Phobius"/>
    </source>
</evidence>
<dbReference type="RefSeq" id="XP_022996842.1">
    <property type="nucleotide sequence ID" value="XM_023141074.1"/>
</dbReference>
<dbReference type="GeneID" id="111491966"/>
<evidence type="ECO:0000256" key="1">
    <source>
        <dbReference type="ARBA" id="ARBA00004141"/>
    </source>
</evidence>
<dbReference type="Gene3D" id="3.40.190.10">
    <property type="entry name" value="Periplasmic binding protein-like II"/>
    <property type="match status" value="1"/>
</dbReference>
<feature type="transmembrane region" description="Helical" evidence="11">
    <location>
        <begin position="642"/>
        <end position="660"/>
    </location>
</feature>
<accession>A0A6J1K353</accession>
<keyword evidence="6 11" id="KW-0472">Membrane</keyword>
<feature type="transmembrane region" description="Helical" evidence="11">
    <location>
        <begin position="583"/>
        <end position="602"/>
    </location>
</feature>
<dbReference type="SUPFAM" id="SSF53822">
    <property type="entry name" value="Periplasmic binding protein-like I"/>
    <property type="match status" value="1"/>
</dbReference>
<feature type="signal peptide" evidence="12">
    <location>
        <begin position="1"/>
        <end position="29"/>
    </location>
</feature>
<evidence type="ECO:0000256" key="2">
    <source>
        <dbReference type="ARBA" id="ARBA00022448"/>
    </source>
</evidence>
<dbReference type="Gene3D" id="1.10.287.70">
    <property type="match status" value="1"/>
</dbReference>
<dbReference type="SMART" id="SM00079">
    <property type="entry name" value="PBPe"/>
    <property type="match status" value="1"/>
</dbReference>
<evidence type="ECO:0000256" key="3">
    <source>
        <dbReference type="ARBA" id="ARBA00022692"/>
    </source>
</evidence>
<dbReference type="GO" id="GO:0015276">
    <property type="term" value="F:ligand-gated monoatomic ion channel activity"/>
    <property type="evidence" value="ECO:0007669"/>
    <property type="project" value="InterPro"/>
</dbReference>
<dbReference type="Gene3D" id="3.40.50.2300">
    <property type="match status" value="1"/>
</dbReference>
<keyword evidence="10" id="KW-0407">Ion channel</keyword>
<evidence type="ECO:0000256" key="4">
    <source>
        <dbReference type="ARBA" id="ARBA00022989"/>
    </source>
</evidence>
<feature type="transmembrane region" description="Helical" evidence="11">
    <location>
        <begin position="809"/>
        <end position="829"/>
    </location>
</feature>
<dbReference type="AlphaFoldDB" id="A0A6J1K353"/>
<reference evidence="15" key="1">
    <citation type="submission" date="2025-08" db="UniProtKB">
        <authorList>
            <consortium name="RefSeq"/>
        </authorList>
    </citation>
    <scope>IDENTIFICATION</scope>
    <source>
        <tissue evidence="15">Young leaves</tissue>
    </source>
</reference>
<keyword evidence="4 11" id="KW-1133">Transmembrane helix</keyword>
<dbReference type="InterPro" id="IPR028082">
    <property type="entry name" value="Peripla_BP_I"/>
</dbReference>